<dbReference type="OrthoDB" id="2400393at2759"/>
<feature type="non-terminal residue" evidence="2">
    <location>
        <position position="1"/>
    </location>
</feature>
<protein>
    <submittedName>
        <fullName evidence="2">Uncharacterized protein</fullName>
    </submittedName>
</protein>
<evidence type="ECO:0000313" key="2">
    <source>
        <dbReference type="EMBL" id="KAF9969335.1"/>
    </source>
</evidence>
<dbReference type="Proteomes" id="UP000749646">
    <property type="component" value="Unassembled WGS sequence"/>
</dbReference>
<comment type="caution">
    <text evidence="2">The sequence shown here is derived from an EMBL/GenBank/DDBJ whole genome shotgun (WGS) entry which is preliminary data.</text>
</comment>
<dbReference type="AlphaFoldDB" id="A0A9P6JFG1"/>
<feature type="non-terminal residue" evidence="2">
    <location>
        <position position="135"/>
    </location>
</feature>
<dbReference type="EMBL" id="JAAAHW010005252">
    <property type="protein sequence ID" value="KAF9969335.1"/>
    <property type="molecule type" value="Genomic_DNA"/>
</dbReference>
<accession>A0A9P6JFG1</accession>
<reference evidence="2" key="1">
    <citation type="journal article" date="2020" name="Fungal Divers.">
        <title>Resolving the Mortierellaceae phylogeny through synthesis of multi-gene phylogenetics and phylogenomics.</title>
        <authorList>
            <person name="Vandepol N."/>
            <person name="Liber J."/>
            <person name="Desiro A."/>
            <person name="Na H."/>
            <person name="Kennedy M."/>
            <person name="Barry K."/>
            <person name="Grigoriev I.V."/>
            <person name="Miller A.N."/>
            <person name="O'Donnell K."/>
            <person name="Stajich J.E."/>
            <person name="Bonito G."/>
        </authorList>
    </citation>
    <scope>NUCLEOTIDE SEQUENCE</scope>
    <source>
        <strain evidence="2">MES-2147</strain>
    </source>
</reference>
<feature type="region of interest" description="Disordered" evidence="1">
    <location>
        <begin position="39"/>
        <end position="100"/>
    </location>
</feature>
<proteinExistence type="predicted"/>
<name>A0A9P6JFG1_9FUNG</name>
<organism evidence="2 3">
    <name type="scientific">Modicella reniformis</name>
    <dbReference type="NCBI Taxonomy" id="1440133"/>
    <lineage>
        <taxon>Eukaryota</taxon>
        <taxon>Fungi</taxon>
        <taxon>Fungi incertae sedis</taxon>
        <taxon>Mucoromycota</taxon>
        <taxon>Mortierellomycotina</taxon>
        <taxon>Mortierellomycetes</taxon>
        <taxon>Mortierellales</taxon>
        <taxon>Mortierellaceae</taxon>
        <taxon>Modicella</taxon>
    </lineage>
</organism>
<gene>
    <name evidence="2" type="ORF">BGZ65_012022</name>
</gene>
<evidence type="ECO:0000256" key="1">
    <source>
        <dbReference type="SAM" id="MobiDB-lite"/>
    </source>
</evidence>
<sequence>VINDYSKSDNDSVFEYELANVNSYRQFMPSTEDVVYEVNRNADGEDERQDSEPDNERAADDDEVQGTGNGQGKRASKTKGTKGRNESNQSGYHEAHLQNLPQHADNELSFFRLFFTDHILDTIVDNINIYAHDDR</sequence>
<evidence type="ECO:0000313" key="3">
    <source>
        <dbReference type="Proteomes" id="UP000749646"/>
    </source>
</evidence>
<keyword evidence="3" id="KW-1185">Reference proteome</keyword>